<sequence>MPNKKGVEPMARAGRKQLLLRMSPQVHEALTKWAADEMRSVNGQVELVLRDALRQAGRLPKDVPEPRGPGRPSKSSD</sequence>
<evidence type="ECO:0008006" key="4">
    <source>
        <dbReference type="Google" id="ProtNLM"/>
    </source>
</evidence>
<protein>
    <recommendedName>
        <fullName evidence="4">Arc-like DNA binding domain-containing protein</fullName>
    </recommendedName>
</protein>
<comment type="caution">
    <text evidence="2">The sequence shown here is derived from an EMBL/GenBank/DDBJ whole genome shotgun (WGS) entry which is preliminary data.</text>
</comment>
<dbReference type="Gene3D" id="1.10.1220.10">
    <property type="entry name" value="Met repressor-like"/>
    <property type="match status" value="1"/>
</dbReference>
<accession>A0ABW1X235</accession>
<dbReference type="SUPFAM" id="SSF47598">
    <property type="entry name" value="Ribbon-helix-helix"/>
    <property type="match status" value="1"/>
</dbReference>
<dbReference type="InterPro" id="IPR010985">
    <property type="entry name" value="Ribbon_hlx_hlx"/>
</dbReference>
<evidence type="ECO:0000256" key="1">
    <source>
        <dbReference type="SAM" id="MobiDB-lite"/>
    </source>
</evidence>
<gene>
    <name evidence="2" type="ORF">ACFP57_09935</name>
</gene>
<dbReference type="EMBL" id="JBHSUA010000019">
    <property type="protein sequence ID" value="MFC6397297.1"/>
    <property type="molecule type" value="Genomic_DNA"/>
</dbReference>
<dbReference type="Proteomes" id="UP001596266">
    <property type="component" value="Unassembled WGS sequence"/>
</dbReference>
<feature type="region of interest" description="Disordered" evidence="1">
    <location>
        <begin position="55"/>
        <end position="77"/>
    </location>
</feature>
<proteinExistence type="predicted"/>
<dbReference type="RefSeq" id="WP_343886545.1">
    <property type="nucleotide sequence ID" value="NZ_BAAAKI010000016.1"/>
</dbReference>
<dbReference type="InterPro" id="IPR013321">
    <property type="entry name" value="Arc_rbn_hlx_hlx"/>
</dbReference>
<evidence type="ECO:0000313" key="3">
    <source>
        <dbReference type="Proteomes" id="UP001596266"/>
    </source>
</evidence>
<feature type="compositionally biased region" description="Basic and acidic residues" evidence="1">
    <location>
        <begin position="55"/>
        <end position="65"/>
    </location>
</feature>
<organism evidence="2 3">
    <name type="scientific">Luteococcus sanguinis</name>
    <dbReference type="NCBI Taxonomy" id="174038"/>
    <lineage>
        <taxon>Bacteria</taxon>
        <taxon>Bacillati</taxon>
        <taxon>Actinomycetota</taxon>
        <taxon>Actinomycetes</taxon>
        <taxon>Propionibacteriales</taxon>
        <taxon>Propionibacteriaceae</taxon>
        <taxon>Luteococcus</taxon>
    </lineage>
</organism>
<name>A0ABW1X235_9ACTN</name>
<evidence type="ECO:0000313" key="2">
    <source>
        <dbReference type="EMBL" id="MFC6397297.1"/>
    </source>
</evidence>
<keyword evidence="3" id="KW-1185">Reference proteome</keyword>
<reference evidence="3" key="1">
    <citation type="journal article" date="2019" name="Int. J. Syst. Evol. Microbiol.">
        <title>The Global Catalogue of Microorganisms (GCM) 10K type strain sequencing project: providing services to taxonomists for standard genome sequencing and annotation.</title>
        <authorList>
            <consortium name="The Broad Institute Genomics Platform"/>
            <consortium name="The Broad Institute Genome Sequencing Center for Infectious Disease"/>
            <person name="Wu L."/>
            <person name="Ma J."/>
        </authorList>
    </citation>
    <scope>NUCLEOTIDE SEQUENCE [LARGE SCALE GENOMIC DNA]</scope>
    <source>
        <strain evidence="3">CGMCC 1.15277</strain>
    </source>
</reference>